<evidence type="ECO:0000313" key="1">
    <source>
        <dbReference type="EMBL" id="KNC85771.1"/>
    </source>
</evidence>
<dbReference type="RefSeq" id="XP_014159673.1">
    <property type="nucleotide sequence ID" value="XM_014304198.1"/>
</dbReference>
<proteinExistence type="predicted"/>
<name>A0A0L0GA63_9EUKA</name>
<dbReference type="GeneID" id="25902579"/>
<reference evidence="1 2" key="1">
    <citation type="submission" date="2011-02" db="EMBL/GenBank/DDBJ databases">
        <title>The Genome Sequence of Sphaeroforma arctica JP610.</title>
        <authorList>
            <consortium name="The Broad Institute Genome Sequencing Platform"/>
            <person name="Russ C."/>
            <person name="Cuomo C."/>
            <person name="Young S.K."/>
            <person name="Zeng Q."/>
            <person name="Gargeya S."/>
            <person name="Alvarado L."/>
            <person name="Berlin A."/>
            <person name="Chapman S.B."/>
            <person name="Chen Z."/>
            <person name="Freedman E."/>
            <person name="Gellesch M."/>
            <person name="Goldberg J."/>
            <person name="Griggs A."/>
            <person name="Gujja S."/>
            <person name="Heilman E."/>
            <person name="Heiman D."/>
            <person name="Howarth C."/>
            <person name="Mehta T."/>
            <person name="Neiman D."/>
            <person name="Pearson M."/>
            <person name="Roberts A."/>
            <person name="Saif S."/>
            <person name="Shea T."/>
            <person name="Shenoy N."/>
            <person name="Sisk P."/>
            <person name="Stolte C."/>
            <person name="Sykes S."/>
            <person name="White J."/>
            <person name="Yandava C."/>
            <person name="Burger G."/>
            <person name="Gray M.W."/>
            <person name="Holland P.W.H."/>
            <person name="King N."/>
            <person name="Lang F.B.F."/>
            <person name="Roger A.J."/>
            <person name="Ruiz-Trillo I."/>
            <person name="Haas B."/>
            <person name="Nusbaum C."/>
            <person name="Birren B."/>
        </authorList>
    </citation>
    <scope>NUCLEOTIDE SEQUENCE [LARGE SCALE GENOMIC DNA]</scope>
    <source>
        <strain evidence="1 2">JP610</strain>
    </source>
</reference>
<accession>A0A0L0GA63</accession>
<gene>
    <name evidence="1" type="ORF">SARC_02075</name>
</gene>
<protein>
    <submittedName>
        <fullName evidence="1">Uncharacterized protein</fullName>
    </submittedName>
</protein>
<organism evidence="1 2">
    <name type="scientific">Sphaeroforma arctica JP610</name>
    <dbReference type="NCBI Taxonomy" id="667725"/>
    <lineage>
        <taxon>Eukaryota</taxon>
        <taxon>Ichthyosporea</taxon>
        <taxon>Ichthyophonida</taxon>
        <taxon>Sphaeroforma</taxon>
    </lineage>
</organism>
<evidence type="ECO:0000313" key="2">
    <source>
        <dbReference type="Proteomes" id="UP000054560"/>
    </source>
</evidence>
<keyword evidence="2" id="KW-1185">Reference proteome</keyword>
<dbReference type="AlphaFoldDB" id="A0A0L0GA63"/>
<dbReference type="EMBL" id="KQ241685">
    <property type="protein sequence ID" value="KNC85771.1"/>
    <property type="molecule type" value="Genomic_DNA"/>
</dbReference>
<dbReference type="Proteomes" id="UP000054560">
    <property type="component" value="Unassembled WGS sequence"/>
</dbReference>
<sequence>MRLAFTEEDDMFLINAWICHTLEPLSTEAVSWSAVHELFVFQWDQRDPFGGTRKRVDQLQERFAGIVRDVRTYEQQLFRIRARFGSSTACQETHQLYALQAWHGYRVLAKEMAAWRVTVATMQRRGMSHASYPSRPFGAGVLELRRQDAERKLRAH</sequence>